<evidence type="ECO:0000313" key="12">
    <source>
        <dbReference type="Proteomes" id="UP000680714"/>
    </source>
</evidence>
<sequence>MTLLLKLSGLIDRLNTMVGRSVYWLILLAVLVSAGNAIIRYSLNTSSNAWLEIQWYLFSAVFLLTAGYTLLRNEHIRIDVLTSGLSQRTQAWIDIFGGLFFLFPMAIMIMWLSIPIFVDSFVTGELSSDAGGLIRWPAKLLIPTGFALLVLQGASEIIKRVAFLSGHIDHYGAPAAGHHGGESE</sequence>
<evidence type="ECO:0000256" key="7">
    <source>
        <dbReference type="ARBA" id="ARBA00023136"/>
    </source>
</evidence>
<feature type="transmembrane region" description="Helical" evidence="9">
    <location>
        <begin position="21"/>
        <end position="41"/>
    </location>
</feature>
<feature type="transmembrane region" description="Helical" evidence="9">
    <location>
        <begin position="53"/>
        <end position="71"/>
    </location>
</feature>
<evidence type="ECO:0000259" key="10">
    <source>
        <dbReference type="Pfam" id="PF04290"/>
    </source>
</evidence>
<comment type="caution">
    <text evidence="11">The sequence shown here is derived from an EMBL/GenBank/DDBJ whole genome shotgun (WGS) entry which is preliminary data.</text>
</comment>
<evidence type="ECO:0000256" key="6">
    <source>
        <dbReference type="ARBA" id="ARBA00022989"/>
    </source>
</evidence>
<evidence type="ECO:0000256" key="5">
    <source>
        <dbReference type="ARBA" id="ARBA00022692"/>
    </source>
</evidence>
<dbReference type="RefSeq" id="WP_211546011.1">
    <property type="nucleotide sequence ID" value="NZ_JAGTUF010000001.1"/>
</dbReference>
<comment type="function">
    <text evidence="9">Part of the tripartite ATP-independent periplasmic (TRAP) transport system.</text>
</comment>
<keyword evidence="7 9" id="KW-0472">Membrane</keyword>
<accession>A0ABS5I7X5</accession>
<evidence type="ECO:0000256" key="3">
    <source>
        <dbReference type="ARBA" id="ARBA00022475"/>
    </source>
</evidence>
<organism evidence="11 12">
    <name type="scientific">Magnetospirillum sulfuroxidans</name>
    <dbReference type="NCBI Taxonomy" id="611300"/>
    <lineage>
        <taxon>Bacteria</taxon>
        <taxon>Pseudomonadati</taxon>
        <taxon>Pseudomonadota</taxon>
        <taxon>Alphaproteobacteria</taxon>
        <taxon>Rhodospirillales</taxon>
        <taxon>Rhodospirillaceae</taxon>
        <taxon>Magnetospirillum</taxon>
    </lineage>
</organism>
<feature type="domain" description="Tripartite ATP-independent periplasmic transporters DctQ component" evidence="10">
    <location>
        <begin position="30"/>
        <end position="161"/>
    </location>
</feature>
<reference evidence="11 12" key="1">
    <citation type="submission" date="2021-04" db="EMBL/GenBank/DDBJ databases">
        <title>Magnetospirillum sulfuroxidans sp. nov., a facultative chemolithoautotrophic sulfur-oxidizing alphaproteobacterium isolated from freshwater sediment and proposals for Paramagetospirillum gen. nov., and Magnetospirillaceae fam. nov.</title>
        <authorList>
            <person name="Koziaeva V."/>
            <person name="Geelhoed J.S."/>
            <person name="Sorokin D.Y."/>
            <person name="Grouzdev D.S."/>
        </authorList>
    </citation>
    <scope>NUCLEOTIDE SEQUENCE [LARGE SCALE GENOMIC DNA]</scope>
    <source>
        <strain evidence="11 12">J10</strain>
    </source>
</reference>
<dbReference type="Proteomes" id="UP000680714">
    <property type="component" value="Unassembled WGS sequence"/>
</dbReference>
<dbReference type="Pfam" id="PF04290">
    <property type="entry name" value="DctQ"/>
    <property type="match status" value="1"/>
</dbReference>
<feature type="transmembrane region" description="Helical" evidence="9">
    <location>
        <begin position="134"/>
        <end position="151"/>
    </location>
</feature>
<comment type="similarity">
    <text evidence="8 9">Belongs to the TRAP transporter small permease family.</text>
</comment>
<protein>
    <recommendedName>
        <fullName evidence="9">TRAP transporter small permease protein</fullName>
    </recommendedName>
</protein>
<evidence type="ECO:0000256" key="9">
    <source>
        <dbReference type="RuleBase" id="RU369079"/>
    </source>
</evidence>
<evidence type="ECO:0000256" key="1">
    <source>
        <dbReference type="ARBA" id="ARBA00004429"/>
    </source>
</evidence>
<gene>
    <name evidence="11" type="ORF">KEC16_02195</name>
</gene>
<keyword evidence="5 9" id="KW-0812">Transmembrane</keyword>
<evidence type="ECO:0000313" key="11">
    <source>
        <dbReference type="EMBL" id="MBR9970521.1"/>
    </source>
</evidence>
<keyword evidence="6 9" id="KW-1133">Transmembrane helix</keyword>
<dbReference type="EMBL" id="JAGTUF010000001">
    <property type="protein sequence ID" value="MBR9970521.1"/>
    <property type="molecule type" value="Genomic_DNA"/>
</dbReference>
<keyword evidence="2 9" id="KW-0813">Transport</keyword>
<name>A0ABS5I7X5_9PROT</name>
<dbReference type="PANTHER" id="PTHR35011">
    <property type="entry name" value="2,3-DIKETO-L-GULONATE TRAP TRANSPORTER SMALL PERMEASE PROTEIN YIAM"/>
    <property type="match status" value="1"/>
</dbReference>
<keyword evidence="12" id="KW-1185">Reference proteome</keyword>
<dbReference type="InterPro" id="IPR055348">
    <property type="entry name" value="DctQ"/>
</dbReference>
<evidence type="ECO:0000256" key="8">
    <source>
        <dbReference type="ARBA" id="ARBA00038436"/>
    </source>
</evidence>
<dbReference type="PANTHER" id="PTHR35011:SF4">
    <property type="entry name" value="SLL1102 PROTEIN"/>
    <property type="match status" value="1"/>
</dbReference>
<keyword evidence="3" id="KW-1003">Cell membrane</keyword>
<keyword evidence="4 9" id="KW-0997">Cell inner membrane</keyword>
<feature type="transmembrane region" description="Helical" evidence="9">
    <location>
        <begin position="92"/>
        <end position="114"/>
    </location>
</feature>
<evidence type="ECO:0000256" key="4">
    <source>
        <dbReference type="ARBA" id="ARBA00022519"/>
    </source>
</evidence>
<comment type="subunit">
    <text evidence="9">The complex comprises the extracytoplasmic solute receptor protein and the two transmembrane proteins.</text>
</comment>
<evidence type="ECO:0000256" key="2">
    <source>
        <dbReference type="ARBA" id="ARBA00022448"/>
    </source>
</evidence>
<dbReference type="InterPro" id="IPR007387">
    <property type="entry name" value="TRAP_DctQ"/>
</dbReference>
<comment type="subcellular location">
    <subcellularLocation>
        <location evidence="1 9">Cell inner membrane</location>
        <topology evidence="1 9">Multi-pass membrane protein</topology>
    </subcellularLocation>
</comment>
<proteinExistence type="inferred from homology"/>